<feature type="binding site" evidence="10">
    <location>
        <position position="26"/>
    </location>
    <ligand>
        <name>ATP</name>
        <dbReference type="ChEBI" id="CHEBI:30616"/>
    </ligand>
</feature>
<dbReference type="InterPro" id="IPR017441">
    <property type="entry name" value="Protein_kinase_ATP_BS"/>
</dbReference>
<evidence type="ECO:0000256" key="9">
    <source>
        <dbReference type="ARBA" id="ARBA00048679"/>
    </source>
</evidence>
<dbReference type="PANTHER" id="PTHR48012:SF10">
    <property type="entry name" value="FI20177P1"/>
    <property type="match status" value="1"/>
</dbReference>
<feature type="region of interest" description="Disordered" evidence="11">
    <location>
        <begin position="264"/>
        <end position="285"/>
    </location>
</feature>
<dbReference type="SUPFAM" id="SSF56112">
    <property type="entry name" value="Protein kinase-like (PK-like)"/>
    <property type="match status" value="1"/>
</dbReference>
<evidence type="ECO:0000259" key="12">
    <source>
        <dbReference type="PROSITE" id="PS50011"/>
    </source>
</evidence>
<gene>
    <name evidence="13" type="ORF">BJ684DRAFT_11229</name>
</gene>
<dbReference type="Gene3D" id="1.10.510.10">
    <property type="entry name" value="Transferase(Phosphotransferase) domain 1"/>
    <property type="match status" value="1"/>
</dbReference>
<keyword evidence="3" id="KW-0723">Serine/threonine-protein kinase</keyword>
<evidence type="ECO:0000256" key="4">
    <source>
        <dbReference type="ARBA" id="ARBA00022679"/>
    </source>
</evidence>
<dbReference type="InterPro" id="IPR050629">
    <property type="entry name" value="STE20/SPS1-PAK"/>
</dbReference>
<comment type="similarity">
    <text evidence="1">Belongs to the protein kinase superfamily. STE Ser/Thr protein kinase family. STE20 subfamily.</text>
</comment>
<keyword evidence="5 10" id="KW-0547">Nucleotide-binding</keyword>
<evidence type="ECO:0000256" key="5">
    <source>
        <dbReference type="ARBA" id="ARBA00022741"/>
    </source>
</evidence>
<dbReference type="Proteomes" id="UP000267251">
    <property type="component" value="Unassembled WGS sequence"/>
</dbReference>
<keyword evidence="6 13" id="KW-0418">Kinase</keyword>
<evidence type="ECO:0000256" key="7">
    <source>
        <dbReference type="ARBA" id="ARBA00022840"/>
    </source>
</evidence>
<dbReference type="InterPro" id="IPR000719">
    <property type="entry name" value="Prot_kinase_dom"/>
</dbReference>
<evidence type="ECO:0000256" key="8">
    <source>
        <dbReference type="ARBA" id="ARBA00047899"/>
    </source>
</evidence>
<dbReference type="GO" id="GO:0005737">
    <property type="term" value="C:cytoplasm"/>
    <property type="evidence" value="ECO:0007669"/>
    <property type="project" value="TreeGrafter"/>
</dbReference>
<evidence type="ECO:0000256" key="1">
    <source>
        <dbReference type="ARBA" id="ARBA00008874"/>
    </source>
</evidence>
<dbReference type="PROSITE" id="PS50011">
    <property type="entry name" value="PROTEIN_KINASE_DOM"/>
    <property type="match status" value="1"/>
</dbReference>
<dbReference type="EMBL" id="KZ988263">
    <property type="protein sequence ID" value="RKP12623.1"/>
    <property type="molecule type" value="Genomic_DNA"/>
</dbReference>
<evidence type="ECO:0000313" key="14">
    <source>
        <dbReference type="Proteomes" id="UP000267251"/>
    </source>
</evidence>
<protein>
    <recommendedName>
        <fullName evidence="2">non-specific serine/threonine protein kinase</fullName>
        <ecNumber evidence="2">2.7.11.1</ecNumber>
    </recommendedName>
</protein>
<dbReference type="PROSITE" id="PS00107">
    <property type="entry name" value="PROTEIN_KINASE_ATP"/>
    <property type="match status" value="1"/>
</dbReference>
<keyword evidence="14" id="KW-1185">Reference proteome</keyword>
<name>A0A4P9Y1I2_9FUNG</name>
<feature type="non-terminal residue" evidence="13">
    <location>
        <position position="1"/>
    </location>
</feature>
<organism evidence="13 14">
    <name type="scientific">Piptocephalis cylindrospora</name>
    <dbReference type="NCBI Taxonomy" id="1907219"/>
    <lineage>
        <taxon>Eukaryota</taxon>
        <taxon>Fungi</taxon>
        <taxon>Fungi incertae sedis</taxon>
        <taxon>Zoopagomycota</taxon>
        <taxon>Zoopagomycotina</taxon>
        <taxon>Zoopagomycetes</taxon>
        <taxon>Zoopagales</taxon>
        <taxon>Piptocephalidaceae</taxon>
        <taxon>Piptocephalis</taxon>
    </lineage>
</organism>
<dbReference type="OrthoDB" id="248923at2759"/>
<evidence type="ECO:0000256" key="11">
    <source>
        <dbReference type="SAM" id="MobiDB-lite"/>
    </source>
</evidence>
<comment type="catalytic activity">
    <reaction evidence="9">
        <text>L-seryl-[protein] + ATP = O-phospho-L-seryl-[protein] + ADP + H(+)</text>
        <dbReference type="Rhea" id="RHEA:17989"/>
        <dbReference type="Rhea" id="RHEA-COMP:9863"/>
        <dbReference type="Rhea" id="RHEA-COMP:11604"/>
        <dbReference type="ChEBI" id="CHEBI:15378"/>
        <dbReference type="ChEBI" id="CHEBI:29999"/>
        <dbReference type="ChEBI" id="CHEBI:30616"/>
        <dbReference type="ChEBI" id="CHEBI:83421"/>
        <dbReference type="ChEBI" id="CHEBI:456216"/>
        <dbReference type="EC" id="2.7.11.1"/>
    </reaction>
</comment>
<dbReference type="InterPro" id="IPR011009">
    <property type="entry name" value="Kinase-like_dom_sf"/>
</dbReference>
<evidence type="ECO:0000256" key="2">
    <source>
        <dbReference type="ARBA" id="ARBA00012513"/>
    </source>
</evidence>
<evidence type="ECO:0000256" key="6">
    <source>
        <dbReference type="ARBA" id="ARBA00022777"/>
    </source>
</evidence>
<dbReference type="PANTHER" id="PTHR48012">
    <property type="entry name" value="STERILE20-LIKE KINASE, ISOFORM B-RELATED"/>
    <property type="match status" value="1"/>
</dbReference>
<keyword evidence="4" id="KW-0808">Transferase</keyword>
<dbReference type="GO" id="GO:0004674">
    <property type="term" value="F:protein serine/threonine kinase activity"/>
    <property type="evidence" value="ECO:0007669"/>
    <property type="project" value="UniProtKB-KW"/>
</dbReference>
<sequence>DHLGKGSFGEVFKAVEKKTKRVVAIKIIDLETAEDEIDDIQLEIAILSQLDSTYVTKYYSTMLEKSDLWIIMEYCAGGSCADLMKAGPFDEPYIAIIMREVLRGLDYLHDQGKLHRDIKAANILLSGEGQVKLGDFGVSGQLTATMSKRITFVGTPFWMSPEVIKQSGYDHRADIWSLGITAIELAHGEPPHAELHPMKVLFLIPKNDPPRLKGAFSKIFKEFVELCLQKDVSKRPGSKELAKHKFVRGAKRTAYLTELITRHDAWRSQGRQPRKHRSPEKKKTK</sequence>
<evidence type="ECO:0000256" key="3">
    <source>
        <dbReference type="ARBA" id="ARBA00022527"/>
    </source>
</evidence>
<dbReference type="PIRSF" id="PIRSF000654">
    <property type="entry name" value="Integrin-linked_kinase"/>
    <property type="match status" value="1"/>
</dbReference>
<dbReference type="SMART" id="SM00220">
    <property type="entry name" value="S_TKc"/>
    <property type="match status" value="1"/>
</dbReference>
<dbReference type="EC" id="2.7.11.1" evidence="2"/>
<feature type="domain" description="Protein kinase" evidence="12">
    <location>
        <begin position="1"/>
        <end position="247"/>
    </location>
</feature>
<dbReference type="CDD" id="cd06609">
    <property type="entry name" value="STKc_MST3_like"/>
    <property type="match status" value="1"/>
</dbReference>
<proteinExistence type="inferred from homology"/>
<feature type="compositionally biased region" description="Basic residues" evidence="11">
    <location>
        <begin position="272"/>
        <end position="285"/>
    </location>
</feature>
<evidence type="ECO:0000256" key="10">
    <source>
        <dbReference type="PROSITE-ProRule" id="PRU10141"/>
    </source>
</evidence>
<evidence type="ECO:0000313" key="13">
    <source>
        <dbReference type="EMBL" id="RKP12623.1"/>
    </source>
</evidence>
<dbReference type="Pfam" id="PF00069">
    <property type="entry name" value="Pkinase"/>
    <property type="match status" value="1"/>
</dbReference>
<dbReference type="FunFam" id="1.10.510.10:FF:000499">
    <property type="entry name" value="Serine/threonine-protein kinase KIC1"/>
    <property type="match status" value="1"/>
</dbReference>
<accession>A0A4P9Y1I2</accession>
<dbReference type="AlphaFoldDB" id="A0A4P9Y1I2"/>
<dbReference type="GO" id="GO:0005524">
    <property type="term" value="F:ATP binding"/>
    <property type="evidence" value="ECO:0007669"/>
    <property type="project" value="UniProtKB-UniRule"/>
</dbReference>
<reference evidence="14" key="1">
    <citation type="journal article" date="2018" name="Nat. Microbiol.">
        <title>Leveraging single-cell genomics to expand the fungal tree of life.</title>
        <authorList>
            <person name="Ahrendt S.R."/>
            <person name="Quandt C.A."/>
            <person name="Ciobanu D."/>
            <person name="Clum A."/>
            <person name="Salamov A."/>
            <person name="Andreopoulos B."/>
            <person name="Cheng J.F."/>
            <person name="Woyke T."/>
            <person name="Pelin A."/>
            <person name="Henrissat B."/>
            <person name="Reynolds N.K."/>
            <person name="Benny G.L."/>
            <person name="Smith M.E."/>
            <person name="James T.Y."/>
            <person name="Grigoriev I.V."/>
        </authorList>
    </citation>
    <scope>NUCLEOTIDE SEQUENCE [LARGE SCALE GENOMIC DNA]</scope>
</reference>
<comment type="catalytic activity">
    <reaction evidence="8">
        <text>L-threonyl-[protein] + ATP = O-phospho-L-threonyl-[protein] + ADP + H(+)</text>
        <dbReference type="Rhea" id="RHEA:46608"/>
        <dbReference type="Rhea" id="RHEA-COMP:11060"/>
        <dbReference type="Rhea" id="RHEA-COMP:11605"/>
        <dbReference type="ChEBI" id="CHEBI:15378"/>
        <dbReference type="ChEBI" id="CHEBI:30013"/>
        <dbReference type="ChEBI" id="CHEBI:30616"/>
        <dbReference type="ChEBI" id="CHEBI:61977"/>
        <dbReference type="ChEBI" id="CHEBI:456216"/>
        <dbReference type="EC" id="2.7.11.1"/>
    </reaction>
</comment>
<keyword evidence="7 10" id="KW-0067">ATP-binding</keyword>